<reference evidence="1" key="1">
    <citation type="submission" date="2020-05" db="EMBL/GenBank/DDBJ databases">
        <title>Large-scale comparative analyses of tick genomes elucidate their genetic diversity and vector capacities.</title>
        <authorList>
            <person name="Jia N."/>
            <person name="Wang J."/>
            <person name="Shi W."/>
            <person name="Du L."/>
            <person name="Sun Y."/>
            <person name="Zhan W."/>
            <person name="Jiang J."/>
            <person name="Wang Q."/>
            <person name="Zhang B."/>
            <person name="Ji P."/>
            <person name="Sakyi L.B."/>
            <person name="Cui X."/>
            <person name="Yuan T."/>
            <person name="Jiang B."/>
            <person name="Yang W."/>
            <person name="Lam T.T.-Y."/>
            <person name="Chang Q."/>
            <person name="Ding S."/>
            <person name="Wang X."/>
            <person name="Zhu J."/>
            <person name="Ruan X."/>
            <person name="Zhao L."/>
            <person name="Wei J."/>
            <person name="Que T."/>
            <person name="Du C."/>
            <person name="Cheng J."/>
            <person name="Dai P."/>
            <person name="Han X."/>
            <person name="Huang E."/>
            <person name="Gao Y."/>
            <person name="Liu J."/>
            <person name="Shao H."/>
            <person name="Ye R."/>
            <person name="Li L."/>
            <person name="Wei W."/>
            <person name="Wang X."/>
            <person name="Wang C."/>
            <person name="Yang T."/>
            <person name="Huo Q."/>
            <person name="Li W."/>
            <person name="Guo W."/>
            <person name="Chen H."/>
            <person name="Zhou L."/>
            <person name="Ni X."/>
            <person name="Tian J."/>
            <person name="Zhou Y."/>
            <person name="Sheng Y."/>
            <person name="Liu T."/>
            <person name="Pan Y."/>
            <person name="Xia L."/>
            <person name="Li J."/>
            <person name="Zhao F."/>
            <person name="Cao W."/>
        </authorList>
    </citation>
    <scope>NUCLEOTIDE SEQUENCE</scope>
    <source>
        <strain evidence="1">Hyas-2018</strain>
    </source>
</reference>
<evidence type="ECO:0000313" key="2">
    <source>
        <dbReference type="Proteomes" id="UP000821845"/>
    </source>
</evidence>
<keyword evidence="2" id="KW-1185">Reference proteome</keyword>
<dbReference type="Proteomes" id="UP000821845">
    <property type="component" value="Chromosome 6"/>
</dbReference>
<dbReference type="EMBL" id="CM023486">
    <property type="protein sequence ID" value="KAH6929232.1"/>
    <property type="molecule type" value="Genomic_DNA"/>
</dbReference>
<proteinExistence type="predicted"/>
<organism evidence="1 2">
    <name type="scientific">Hyalomma asiaticum</name>
    <name type="common">Tick</name>
    <dbReference type="NCBI Taxonomy" id="266040"/>
    <lineage>
        <taxon>Eukaryota</taxon>
        <taxon>Metazoa</taxon>
        <taxon>Ecdysozoa</taxon>
        <taxon>Arthropoda</taxon>
        <taxon>Chelicerata</taxon>
        <taxon>Arachnida</taxon>
        <taxon>Acari</taxon>
        <taxon>Parasitiformes</taxon>
        <taxon>Ixodida</taxon>
        <taxon>Ixodoidea</taxon>
        <taxon>Ixodidae</taxon>
        <taxon>Hyalomminae</taxon>
        <taxon>Hyalomma</taxon>
    </lineage>
</organism>
<gene>
    <name evidence="1" type="ORF">HPB50_025199</name>
</gene>
<accession>A0ACB7S569</accession>
<sequence>MLRWHCRRTRGLFYLDHGLEWLPQRHMLAADGLHPSFEGVGIMASHIHELLLLNAARARRDSRAPTASAPLISWPGGHPPAQDELSSTTEFPLLPLLTTSPASNPATTTPSQPGRAATLGTGLPSPSPPVGSNSPEPKRRTYNLRRPTAAMRLDSSDWLYNVPTHEDKRVSKTFLKVRKIVDKRISAFLLCFVGSAGAVEGFHRASPLLIVSRVTDHGHVSLEYVRKGGCVLFAELFERSPVPCFVEEEVHMAVCVHEARSMAKGLLLRQDIGRSCSPQRNYAVYVFCA</sequence>
<protein>
    <submittedName>
        <fullName evidence="1">Uncharacterized protein</fullName>
    </submittedName>
</protein>
<name>A0ACB7S569_HYAAI</name>
<comment type="caution">
    <text evidence="1">The sequence shown here is derived from an EMBL/GenBank/DDBJ whole genome shotgun (WGS) entry which is preliminary data.</text>
</comment>
<evidence type="ECO:0000313" key="1">
    <source>
        <dbReference type="EMBL" id="KAH6929232.1"/>
    </source>
</evidence>